<name>A0A6J5PD39_9CAUD</name>
<evidence type="ECO:0000313" key="2">
    <source>
        <dbReference type="EMBL" id="CAB4167826.1"/>
    </source>
</evidence>
<evidence type="ECO:0000313" key="1">
    <source>
        <dbReference type="EMBL" id="CAB4158368.1"/>
    </source>
</evidence>
<protein>
    <submittedName>
        <fullName evidence="2">Uncharacterized protein</fullName>
    </submittedName>
</protein>
<accession>A0A6J5PD39</accession>
<dbReference type="EMBL" id="LR796674">
    <property type="protein sequence ID" value="CAB4158368.1"/>
    <property type="molecule type" value="Genomic_DNA"/>
</dbReference>
<gene>
    <name evidence="1" type="ORF">UFOVP714_5</name>
    <name evidence="2" type="ORF">UFOVP864_55</name>
</gene>
<sequence length="96" mass="11220">MTDKMYKGKRPRTGGWEQIGVVESEGRWLVFVKDNPDNEWMTVKLAADGRVPFKANYWLGWNGTRFAQQQDAFAIMQRRPELLRAVERLLEGYSLL</sequence>
<proteinExistence type="predicted"/>
<organism evidence="2">
    <name type="scientific">uncultured Caudovirales phage</name>
    <dbReference type="NCBI Taxonomy" id="2100421"/>
    <lineage>
        <taxon>Viruses</taxon>
        <taxon>Duplodnaviria</taxon>
        <taxon>Heunggongvirae</taxon>
        <taxon>Uroviricota</taxon>
        <taxon>Caudoviricetes</taxon>
        <taxon>Peduoviridae</taxon>
        <taxon>Maltschvirus</taxon>
        <taxon>Maltschvirus maltsch</taxon>
    </lineage>
</organism>
<reference evidence="2" key="1">
    <citation type="submission" date="2020-04" db="EMBL/GenBank/DDBJ databases">
        <authorList>
            <person name="Chiriac C."/>
            <person name="Salcher M."/>
            <person name="Ghai R."/>
            <person name="Kavagutti S V."/>
        </authorList>
    </citation>
    <scope>NUCLEOTIDE SEQUENCE</scope>
</reference>
<dbReference type="EMBL" id="LR796814">
    <property type="protein sequence ID" value="CAB4167826.1"/>
    <property type="molecule type" value="Genomic_DNA"/>
</dbReference>